<dbReference type="Gramene" id="mRNA:HanXRQr2_Chr01g0034711">
    <property type="protein sequence ID" value="CDS:HanXRQr2_Chr01g0034711.1"/>
    <property type="gene ID" value="HanXRQr2_Chr01g0034711"/>
</dbReference>
<proteinExistence type="predicted"/>
<dbReference type="InParanoid" id="A0A251VQF7"/>
<reference evidence="1 3" key="1">
    <citation type="journal article" date="2017" name="Nature">
        <title>The sunflower genome provides insights into oil metabolism, flowering and Asterid evolution.</title>
        <authorList>
            <person name="Badouin H."/>
            <person name="Gouzy J."/>
            <person name="Grassa C.J."/>
            <person name="Murat F."/>
            <person name="Staton S.E."/>
            <person name="Cottret L."/>
            <person name="Lelandais-Briere C."/>
            <person name="Owens G.L."/>
            <person name="Carrere S."/>
            <person name="Mayjonade B."/>
            <person name="Legrand L."/>
            <person name="Gill N."/>
            <person name="Kane N.C."/>
            <person name="Bowers J.E."/>
            <person name="Hubner S."/>
            <person name="Bellec A."/>
            <person name="Berard A."/>
            <person name="Berges H."/>
            <person name="Blanchet N."/>
            <person name="Boniface M.C."/>
            <person name="Brunel D."/>
            <person name="Catrice O."/>
            <person name="Chaidir N."/>
            <person name="Claudel C."/>
            <person name="Donnadieu C."/>
            <person name="Faraut T."/>
            <person name="Fievet G."/>
            <person name="Helmstetter N."/>
            <person name="King M."/>
            <person name="Knapp S.J."/>
            <person name="Lai Z."/>
            <person name="Le Paslier M.C."/>
            <person name="Lippi Y."/>
            <person name="Lorenzon L."/>
            <person name="Mandel J.R."/>
            <person name="Marage G."/>
            <person name="Marchand G."/>
            <person name="Marquand E."/>
            <person name="Bret-Mestries E."/>
            <person name="Morien E."/>
            <person name="Nambeesan S."/>
            <person name="Nguyen T."/>
            <person name="Pegot-Espagnet P."/>
            <person name="Pouilly N."/>
            <person name="Raftis F."/>
            <person name="Sallet E."/>
            <person name="Schiex T."/>
            <person name="Thomas J."/>
            <person name="Vandecasteele C."/>
            <person name="Vares D."/>
            <person name="Vear F."/>
            <person name="Vautrin S."/>
            <person name="Crespi M."/>
            <person name="Mangin B."/>
            <person name="Burke J.M."/>
            <person name="Salse J."/>
            <person name="Munos S."/>
            <person name="Vincourt P."/>
            <person name="Rieseberg L.H."/>
            <person name="Langlade N.B."/>
        </authorList>
    </citation>
    <scope>NUCLEOTIDE SEQUENCE [LARGE SCALE GENOMIC DNA]</scope>
    <source>
        <strain evidence="3">cv. SF193</strain>
        <tissue evidence="1">Leaves</tissue>
    </source>
</reference>
<evidence type="ECO:0000313" key="3">
    <source>
        <dbReference type="Proteomes" id="UP000215914"/>
    </source>
</evidence>
<organism evidence="2 3">
    <name type="scientific">Helianthus annuus</name>
    <name type="common">Common sunflower</name>
    <dbReference type="NCBI Taxonomy" id="4232"/>
    <lineage>
        <taxon>Eukaryota</taxon>
        <taxon>Viridiplantae</taxon>
        <taxon>Streptophyta</taxon>
        <taxon>Embryophyta</taxon>
        <taxon>Tracheophyta</taxon>
        <taxon>Spermatophyta</taxon>
        <taxon>Magnoliopsida</taxon>
        <taxon>eudicotyledons</taxon>
        <taxon>Gunneridae</taxon>
        <taxon>Pentapetalae</taxon>
        <taxon>asterids</taxon>
        <taxon>campanulids</taxon>
        <taxon>Asterales</taxon>
        <taxon>Asteraceae</taxon>
        <taxon>Asteroideae</taxon>
        <taxon>Heliantheae alliance</taxon>
        <taxon>Heliantheae</taxon>
        <taxon>Helianthus</taxon>
    </lineage>
</organism>
<evidence type="ECO:0000313" key="2">
    <source>
        <dbReference type="EMBL" id="OTG37820.1"/>
    </source>
</evidence>
<reference evidence="1" key="3">
    <citation type="submission" date="2020-06" db="EMBL/GenBank/DDBJ databases">
        <title>Helianthus annuus Genome sequencing and assembly Release 2.</title>
        <authorList>
            <person name="Gouzy J."/>
            <person name="Langlade N."/>
            <person name="Munos S."/>
        </authorList>
    </citation>
    <scope>NUCLEOTIDE SEQUENCE</scope>
    <source>
        <tissue evidence="1">Leaves</tissue>
    </source>
</reference>
<evidence type="ECO:0000313" key="1">
    <source>
        <dbReference type="EMBL" id="KAF5823102.1"/>
    </source>
</evidence>
<protein>
    <submittedName>
        <fullName evidence="2">Uncharacterized protein</fullName>
    </submittedName>
</protein>
<dbReference type="EMBL" id="CM007890">
    <property type="protein sequence ID" value="OTG37820.1"/>
    <property type="molecule type" value="Genomic_DNA"/>
</dbReference>
<gene>
    <name evidence="2" type="ORF">HannXRQ_Chr01g0023001</name>
    <name evidence="1" type="ORF">HanXRQr2_Chr01g0034711</name>
</gene>
<accession>A0A251VQF7</accession>
<sequence length="84" mass="9632">MFRHVLRDIQPEISQGPHYTGARVHTRLPDTRAASRAHARLLDTFRRRASAPCLSVHSEQAPTTRATYILYTLCALNKLHRFAH</sequence>
<keyword evidence="3" id="KW-1185">Reference proteome</keyword>
<name>A0A251VQF7_HELAN</name>
<reference evidence="2" key="2">
    <citation type="submission" date="2017-02" db="EMBL/GenBank/DDBJ databases">
        <title>Sunflower complete genome.</title>
        <authorList>
            <person name="Langlade N."/>
            <person name="Munos S."/>
        </authorList>
    </citation>
    <scope>NUCLEOTIDE SEQUENCE [LARGE SCALE GENOMIC DNA]</scope>
    <source>
        <tissue evidence="2">Leaves</tissue>
    </source>
</reference>
<dbReference type="AlphaFoldDB" id="A0A251VQF7"/>
<dbReference type="Proteomes" id="UP000215914">
    <property type="component" value="Chromosome 1"/>
</dbReference>
<dbReference type="EMBL" id="MNCJ02000316">
    <property type="protein sequence ID" value="KAF5823102.1"/>
    <property type="molecule type" value="Genomic_DNA"/>
</dbReference>